<dbReference type="InterPro" id="IPR002347">
    <property type="entry name" value="SDR_fam"/>
</dbReference>
<dbReference type="PRINTS" id="PR00080">
    <property type="entry name" value="SDRFAMILY"/>
</dbReference>
<comment type="caution">
    <text evidence="4">The sequence shown here is derived from an EMBL/GenBank/DDBJ whole genome shotgun (WGS) entry which is preliminary data.</text>
</comment>
<dbReference type="SUPFAM" id="SSF51735">
    <property type="entry name" value="NAD(P)-binding Rossmann-fold domains"/>
    <property type="match status" value="1"/>
</dbReference>
<proteinExistence type="inferred from homology"/>
<dbReference type="EMBL" id="PVNL01000110">
    <property type="protein sequence ID" value="PRQ03163.1"/>
    <property type="molecule type" value="Genomic_DNA"/>
</dbReference>
<dbReference type="RefSeq" id="WP_106092316.1">
    <property type="nucleotide sequence ID" value="NZ_PVNL01000110.1"/>
</dbReference>
<dbReference type="OrthoDB" id="5354363at2"/>
<evidence type="ECO:0000256" key="2">
    <source>
        <dbReference type="ARBA" id="ARBA00023002"/>
    </source>
</evidence>
<protein>
    <submittedName>
        <fullName evidence="4">Putative ketoacyl reductase</fullName>
        <ecNumber evidence="4">1.3.1.-</ecNumber>
    </submittedName>
</protein>
<dbReference type="EC" id="1.3.1.-" evidence="4"/>
<dbReference type="GO" id="GO:0016491">
    <property type="term" value="F:oxidoreductase activity"/>
    <property type="evidence" value="ECO:0007669"/>
    <property type="project" value="UniProtKB-KW"/>
</dbReference>
<gene>
    <name evidence="4" type="primary">actIII_3</name>
    <name evidence="4" type="ORF">ENSA7_54340</name>
</gene>
<dbReference type="NCBIfam" id="NF004826">
    <property type="entry name" value="PRK06182.1"/>
    <property type="match status" value="1"/>
</dbReference>
<dbReference type="Proteomes" id="UP000238823">
    <property type="component" value="Unassembled WGS sequence"/>
</dbReference>
<dbReference type="PANTHER" id="PTHR44169">
    <property type="entry name" value="NADPH-DEPENDENT 1-ACYLDIHYDROXYACETONE PHOSPHATE REDUCTASE"/>
    <property type="match status" value="1"/>
</dbReference>
<reference evidence="4 5" key="1">
    <citation type="submission" date="2018-03" db="EMBL/GenBank/DDBJ databases">
        <title>Draft Genome Sequences of the Obligatory Marine Myxobacteria Enhygromyxa salina SWB007.</title>
        <authorList>
            <person name="Poehlein A."/>
            <person name="Moghaddam J.A."/>
            <person name="Harms H."/>
            <person name="Alanjari M."/>
            <person name="Koenig G.M."/>
            <person name="Daniel R."/>
            <person name="Schaeberle T.F."/>
        </authorList>
    </citation>
    <scope>NUCLEOTIDE SEQUENCE [LARGE SCALE GENOMIC DNA]</scope>
    <source>
        <strain evidence="4 5">SWB007</strain>
    </source>
</reference>
<dbReference type="Gene3D" id="3.40.50.720">
    <property type="entry name" value="NAD(P)-binding Rossmann-like Domain"/>
    <property type="match status" value="1"/>
</dbReference>
<keyword evidence="2 4" id="KW-0560">Oxidoreductase</keyword>
<comment type="similarity">
    <text evidence="1 3">Belongs to the short-chain dehydrogenases/reductases (SDR) family.</text>
</comment>
<evidence type="ECO:0000256" key="3">
    <source>
        <dbReference type="RuleBase" id="RU000363"/>
    </source>
</evidence>
<accession>A0A2S9YDH9</accession>
<name>A0A2S9YDH9_9BACT</name>
<evidence type="ECO:0000313" key="5">
    <source>
        <dbReference type="Proteomes" id="UP000238823"/>
    </source>
</evidence>
<dbReference type="PANTHER" id="PTHR44169:SF6">
    <property type="entry name" value="NADPH-DEPENDENT 1-ACYLDIHYDROXYACETONE PHOSPHATE REDUCTASE"/>
    <property type="match status" value="1"/>
</dbReference>
<evidence type="ECO:0000313" key="4">
    <source>
        <dbReference type="EMBL" id="PRQ03163.1"/>
    </source>
</evidence>
<dbReference type="PRINTS" id="PR00081">
    <property type="entry name" value="GDHRDH"/>
</dbReference>
<dbReference type="Pfam" id="PF00106">
    <property type="entry name" value="adh_short"/>
    <property type="match status" value="1"/>
</dbReference>
<dbReference type="AlphaFoldDB" id="A0A2S9YDH9"/>
<dbReference type="InterPro" id="IPR036291">
    <property type="entry name" value="NAD(P)-bd_dom_sf"/>
</dbReference>
<sequence length="276" mass="29599">MTSFATSSTVALVTGASSGIGKATARQLLADGLTVYVAARRVEKMADLALAGAIPLGMDITKDDEVVAAIRQIEADHGGVDVLVNNAGYAVYGAVEDIDIETARRQFEVNLFGLARLTQLVLPHMRRKGAGRIINMSSMGGKIYTPLGAWYHATKHALEGWSDCLRIELAPFGIEVVIVEPGGIKTEFGDVMGGPMLEHSGQGAYAELAHTMATATTGTYENASGPEVIAKVVAKAVRARRPRTRYVAGYMARPLLFMRRWLSDRMFDRVITSAAG</sequence>
<dbReference type="CDD" id="cd05374">
    <property type="entry name" value="17beta-HSD-like_SDR_c"/>
    <property type="match status" value="1"/>
</dbReference>
<evidence type="ECO:0000256" key="1">
    <source>
        <dbReference type="ARBA" id="ARBA00006484"/>
    </source>
</evidence>
<organism evidence="4 5">
    <name type="scientific">Enhygromyxa salina</name>
    <dbReference type="NCBI Taxonomy" id="215803"/>
    <lineage>
        <taxon>Bacteria</taxon>
        <taxon>Pseudomonadati</taxon>
        <taxon>Myxococcota</taxon>
        <taxon>Polyangia</taxon>
        <taxon>Nannocystales</taxon>
        <taxon>Nannocystaceae</taxon>
        <taxon>Enhygromyxa</taxon>
    </lineage>
</organism>